<evidence type="ECO:0000313" key="4">
    <source>
        <dbReference type="RefSeq" id="XP_036368542.1"/>
    </source>
</evidence>
<name>A0A7E6FNT9_9MOLL</name>
<feature type="compositionally biased region" description="Polar residues" evidence="1">
    <location>
        <begin position="118"/>
        <end position="132"/>
    </location>
</feature>
<feature type="compositionally biased region" description="Acidic residues" evidence="1">
    <location>
        <begin position="613"/>
        <end position="622"/>
    </location>
</feature>
<keyword evidence="3" id="KW-1185">Reference proteome</keyword>
<protein>
    <submittedName>
        <fullName evidence="4">Glutamate-rich protein 3-like isoform X1</fullName>
    </submittedName>
</protein>
<dbReference type="PANTHER" id="PTHR23034:SF2">
    <property type="entry name" value="GLUTAMATE-RICH PROTEIN 3"/>
    <property type="match status" value="1"/>
</dbReference>
<feature type="compositionally biased region" description="Basic and acidic residues" evidence="1">
    <location>
        <begin position="669"/>
        <end position="685"/>
    </location>
</feature>
<evidence type="ECO:0000259" key="2">
    <source>
        <dbReference type="Pfam" id="PF15257"/>
    </source>
</evidence>
<proteinExistence type="predicted"/>
<feature type="compositionally biased region" description="Basic and acidic residues" evidence="1">
    <location>
        <begin position="561"/>
        <end position="593"/>
    </location>
</feature>
<feature type="region of interest" description="Disordered" evidence="1">
    <location>
        <begin position="118"/>
        <end position="159"/>
    </location>
</feature>
<evidence type="ECO:0000313" key="3">
    <source>
        <dbReference type="Proteomes" id="UP000515154"/>
    </source>
</evidence>
<dbReference type="InterPro" id="IPR027962">
    <property type="entry name" value="ERICH3"/>
</dbReference>
<accession>A0A7E6FNT9</accession>
<dbReference type="Proteomes" id="UP000515154">
    <property type="component" value="Linkage group LG23"/>
</dbReference>
<evidence type="ECO:0000256" key="1">
    <source>
        <dbReference type="SAM" id="MobiDB-lite"/>
    </source>
</evidence>
<sequence>MIPNQRLFNEYNSLTDSNLTAYFSNRYLRRHLRKIGLINKRGEIIPESTYRANISRAEQREQVKEALAQAIVHKSVDLQLKRENEINRKVEEISKLELVRKMRSERYTARSHTLLTSATSRESLSRRASSVAGSMRHQPWTNSRPRTAYEPQGTQNSDMSFSSLDLESKCSTISRDHSTLQTQNSSTERDRYFPFYLDVNNLRQYGLKLAPLHDTWNKQLKSPYLATDPSAGDRMKPVRPKTTPKLMSDHNGSKAERYNAEARMRTNCNVTMKFLGKHVTKLPSDSVRETEVVVQQQHCGGNTVCVYHGKLLPQENFTFISHRHINFPFSLSVYLDGILHLRVSVCCEYRHHRGGIIGGPQGQFILVSVKGSMPCARCKLNKDLRQKKQKKTSHGKPPESAFHQIDHRDSMLDEPDGRSLRKKQTKFQSKEMPSSQEEHEDEQKYDHHSRNTIPWDDDTASVTIDVADSDDEVQKEENQGKEAGYEDDFDNDADNEEEKEEEAEETDDYDNEEDECEEIEEEKNEDESSVADNESIIDEVEKESTSNSDVPLALDTTFDDGESRTDFQKADTENVDGTEVRETLLAKEGDRNASEAINDDQQKNHVTQPSTDQGDEIVEEDISPPRGLATGTTVTATSSTLPAAVTSTGTTTPTSSTIFAGATDMAKVTSEDRKEVHKDREEPETNKGAPVVIGEQAADKNKDADGDGVQGHQSI</sequence>
<feature type="compositionally biased region" description="Basic and acidic residues" evidence="1">
    <location>
        <begin position="475"/>
        <end position="484"/>
    </location>
</feature>
<feature type="region of interest" description="Disordered" evidence="1">
    <location>
        <begin position="384"/>
        <end position="715"/>
    </location>
</feature>
<dbReference type="Pfam" id="PF15257">
    <property type="entry name" value="DUF4590"/>
    <property type="match status" value="1"/>
</dbReference>
<gene>
    <name evidence="4" type="primary">LOC115223553</name>
</gene>
<organism evidence="3 4">
    <name type="scientific">Octopus sinensis</name>
    <name type="common">East Asian common octopus</name>
    <dbReference type="NCBI Taxonomy" id="2607531"/>
    <lineage>
        <taxon>Eukaryota</taxon>
        <taxon>Metazoa</taxon>
        <taxon>Spiralia</taxon>
        <taxon>Lophotrochozoa</taxon>
        <taxon>Mollusca</taxon>
        <taxon>Cephalopoda</taxon>
        <taxon>Coleoidea</taxon>
        <taxon>Octopodiformes</taxon>
        <taxon>Octopoda</taxon>
        <taxon>Incirrata</taxon>
        <taxon>Octopodidae</taxon>
        <taxon>Octopus</taxon>
    </lineage>
</organism>
<feature type="domain" description="DUF4590" evidence="2">
    <location>
        <begin position="286"/>
        <end position="392"/>
    </location>
</feature>
<dbReference type="InterPro" id="IPR048257">
    <property type="entry name" value="DUF4590"/>
</dbReference>
<feature type="region of interest" description="Disordered" evidence="1">
    <location>
        <begin position="227"/>
        <end position="253"/>
    </location>
</feature>
<feature type="compositionally biased region" description="Basic and acidic residues" evidence="1">
    <location>
        <begin position="404"/>
        <end position="419"/>
    </location>
</feature>
<dbReference type="AlphaFoldDB" id="A0A7E6FNT9"/>
<feature type="compositionally biased region" description="Low complexity" evidence="1">
    <location>
        <begin position="627"/>
        <end position="657"/>
    </location>
</feature>
<dbReference type="RefSeq" id="XP_036368542.1">
    <property type="nucleotide sequence ID" value="XM_036512649.1"/>
</dbReference>
<reference evidence="4" key="1">
    <citation type="submission" date="2025-08" db="UniProtKB">
        <authorList>
            <consortium name="RefSeq"/>
        </authorList>
    </citation>
    <scope>IDENTIFICATION</scope>
</reference>
<feature type="compositionally biased region" description="Acidic residues" evidence="1">
    <location>
        <begin position="485"/>
        <end position="541"/>
    </location>
</feature>
<dbReference type="PANTHER" id="PTHR23034">
    <property type="entry name" value="GLUTAMATE-RICH PROTEIN 3"/>
    <property type="match status" value="1"/>
</dbReference>